<accession>A0A9R1VBE7</accession>
<protein>
    <recommendedName>
        <fullName evidence="3">Reverse transcriptase zinc-binding domain-containing protein</fullName>
    </recommendedName>
</protein>
<comment type="caution">
    <text evidence="1">The sequence shown here is derived from an EMBL/GenBank/DDBJ whole genome shotgun (WGS) entry which is preliminary data.</text>
</comment>
<reference evidence="1 2" key="1">
    <citation type="journal article" date="2017" name="Nat. Commun.">
        <title>Genome assembly with in vitro proximity ligation data and whole-genome triplication in lettuce.</title>
        <authorList>
            <person name="Reyes-Chin-Wo S."/>
            <person name="Wang Z."/>
            <person name="Yang X."/>
            <person name="Kozik A."/>
            <person name="Arikit S."/>
            <person name="Song C."/>
            <person name="Xia L."/>
            <person name="Froenicke L."/>
            <person name="Lavelle D.O."/>
            <person name="Truco M.J."/>
            <person name="Xia R."/>
            <person name="Zhu S."/>
            <person name="Xu C."/>
            <person name="Xu H."/>
            <person name="Xu X."/>
            <person name="Cox K."/>
            <person name="Korf I."/>
            <person name="Meyers B.C."/>
            <person name="Michelmore R.W."/>
        </authorList>
    </citation>
    <scope>NUCLEOTIDE SEQUENCE [LARGE SCALE GENOMIC DNA]</scope>
    <source>
        <strain evidence="2">cv. Salinas</strain>
        <tissue evidence="1">Seedlings</tissue>
    </source>
</reference>
<name>A0A9R1VBE7_LACSA</name>
<dbReference type="Proteomes" id="UP000235145">
    <property type="component" value="Unassembled WGS sequence"/>
</dbReference>
<keyword evidence="2" id="KW-1185">Reference proteome</keyword>
<gene>
    <name evidence="1" type="ORF">LSAT_V11C500267890</name>
</gene>
<evidence type="ECO:0000313" key="2">
    <source>
        <dbReference type="Proteomes" id="UP000235145"/>
    </source>
</evidence>
<sequence length="265" mass="30769">MRFQGIPLFFSDVVLAKRGIPISTIIKRKVNSGEDTLFLKNEWICHKSLQLVFPDLYCLESHKKCKISDRIYDGGISWSWYIQPDPYHVNQLSQIFQSTCLNSSNDSWSCELDSNGQFSVAACRSRLKLDRMFLQKFRVLFGGQFKITSPLHWLSRIRESILHRLRVVNRSQLNTYCVYVTLPKLLGNGYLDGVVFRCPHLIRNCPKKKKVLVGICYGTMWCLWKAINDRTFNQSKIASTKVVDMVLSSVFMWFKHRSNNKVLNG</sequence>
<dbReference type="EMBL" id="NBSK02000005">
    <property type="protein sequence ID" value="KAJ0203236.1"/>
    <property type="molecule type" value="Genomic_DNA"/>
</dbReference>
<organism evidence="1 2">
    <name type="scientific">Lactuca sativa</name>
    <name type="common">Garden lettuce</name>
    <dbReference type="NCBI Taxonomy" id="4236"/>
    <lineage>
        <taxon>Eukaryota</taxon>
        <taxon>Viridiplantae</taxon>
        <taxon>Streptophyta</taxon>
        <taxon>Embryophyta</taxon>
        <taxon>Tracheophyta</taxon>
        <taxon>Spermatophyta</taxon>
        <taxon>Magnoliopsida</taxon>
        <taxon>eudicotyledons</taxon>
        <taxon>Gunneridae</taxon>
        <taxon>Pentapetalae</taxon>
        <taxon>asterids</taxon>
        <taxon>campanulids</taxon>
        <taxon>Asterales</taxon>
        <taxon>Asteraceae</taxon>
        <taxon>Cichorioideae</taxon>
        <taxon>Cichorieae</taxon>
        <taxon>Lactucinae</taxon>
        <taxon>Lactuca</taxon>
    </lineage>
</organism>
<evidence type="ECO:0000313" key="1">
    <source>
        <dbReference type="EMBL" id="KAJ0203236.1"/>
    </source>
</evidence>
<dbReference type="AlphaFoldDB" id="A0A9R1VBE7"/>
<evidence type="ECO:0008006" key="3">
    <source>
        <dbReference type="Google" id="ProtNLM"/>
    </source>
</evidence>
<proteinExistence type="predicted"/>